<comment type="caution">
    <text evidence="3">The sequence shown here is derived from an EMBL/GenBank/DDBJ whole genome shotgun (WGS) entry which is preliminary data.</text>
</comment>
<feature type="region of interest" description="Disordered" evidence="2">
    <location>
        <begin position="598"/>
        <end position="617"/>
    </location>
</feature>
<dbReference type="CDD" id="cd20404">
    <property type="entry name" value="Tudor_Agenet_AtEML-like"/>
    <property type="match status" value="1"/>
</dbReference>
<dbReference type="Proteomes" id="UP000266196">
    <property type="component" value="Unassembled WGS sequence"/>
</dbReference>
<keyword evidence="1" id="KW-0175">Coiled coil</keyword>
<proteinExistence type="predicted"/>
<name>A0A397EGI3_APHAT</name>
<accession>A0A397EGI3</accession>
<organism evidence="3 4">
    <name type="scientific">Aphanomyces astaci</name>
    <name type="common">Crayfish plague agent</name>
    <dbReference type="NCBI Taxonomy" id="112090"/>
    <lineage>
        <taxon>Eukaryota</taxon>
        <taxon>Sar</taxon>
        <taxon>Stramenopiles</taxon>
        <taxon>Oomycota</taxon>
        <taxon>Saprolegniomycetes</taxon>
        <taxon>Saprolegniales</taxon>
        <taxon>Verrucalvaceae</taxon>
        <taxon>Aphanomyces</taxon>
    </lineage>
</organism>
<feature type="compositionally biased region" description="Polar residues" evidence="2">
    <location>
        <begin position="251"/>
        <end position="270"/>
    </location>
</feature>
<protein>
    <submittedName>
        <fullName evidence="3">Uncharacterized protein</fullName>
    </submittedName>
</protein>
<feature type="coiled-coil region" evidence="1">
    <location>
        <begin position="543"/>
        <end position="570"/>
    </location>
</feature>
<dbReference type="VEuPathDB" id="FungiDB:H257_17770"/>
<feature type="coiled-coil region" evidence="1">
    <location>
        <begin position="718"/>
        <end position="745"/>
    </location>
</feature>
<reference evidence="3 4" key="1">
    <citation type="submission" date="2018-08" db="EMBL/GenBank/DDBJ databases">
        <title>Aphanomyces genome sequencing and annotation.</title>
        <authorList>
            <person name="Minardi D."/>
            <person name="Oidtmann B."/>
            <person name="Van Der Giezen M."/>
            <person name="Studholme D.J."/>
        </authorList>
    </citation>
    <scope>NUCLEOTIDE SEQUENCE [LARGE SCALE GENOMIC DNA]</scope>
    <source>
        <strain evidence="3 4">197901</strain>
    </source>
</reference>
<dbReference type="EMBL" id="QUTE01019765">
    <property type="protein sequence ID" value="RHY86351.1"/>
    <property type="molecule type" value="Genomic_DNA"/>
</dbReference>
<evidence type="ECO:0000256" key="1">
    <source>
        <dbReference type="SAM" id="Coils"/>
    </source>
</evidence>
<evidence type="ECO:0000256" key="2">
    <source>
        <dbReference type="SAM" id="MobiDB-lite"/>
    </source>
</evidence>
<feature type="region of interest" description="Disordered" evidence="2">
    <location>
        <begin position="455"/>
        <end position="490"/>
    </location>
</feature>
<feature type="region of interest" description="Disordered" evidence="2">
    <location>
        <begin position="251"/>
        <end position="283"/>
    </location>
</feature>
<evidence type="ECO:0000313" key="4">
    <source>
        <dbReference type="Proteomes" id="UP000266196"/>
    </source>
</evidence>
<evidence type="ECO:0000313" key="3">
    <source>
        <dbReference type="EMBL" id="RHY86351.1"/>
    </source>
</evidence>
<dbReference type="AlphaFoldDB" id="A0A397EGI3"/>
<sequence>MNCHDAVGCVVEVFSDVTKVWCQGRIDEYDPQVGYRVMYDDGNEQWEDLSDPDRVHVVQPSRANMEGYAEGVHVIPTENTIADEKCAMTPPPDLDDVIVDPRVSRESADNDNAIESTTQVYHLQSTKGGQLAPSCRQSSSDVPDDEVEAVTYESENRLIPEWLTPRMNLQTTSYSSGRATTYTTINNGHEQVQGGNGGLNNTPCSLDSGTNPRALANGSLISSALLEAPTPMVVHTSETTTAHGICSVQTKTQPSDYSGNENTTPVTSKPATAGEFPPVADWDGRTSRLSGRVSHFRSERDMTACHVFVKVHVVSPGPGSVHLRCKRAIHTTQLHVCGGGGAWDDSIWTHTFTGNRNDSIEMCIPHCECIFSIVDDESVDLNTALLYAVYLAQSDNIFLGHVLIPISHFSRGVVVQDEEFALVSRQGKVVAGLFLRLQHQVVLVTTFPTAVPPVKSTPVPDTPKLAKPSKTVDGKPRNLQSTDQKVKPVATRRVHRLVRPKSASGSQKQQALHAKASTIYIAKRRPKPSSNAKLPLPSTYDTQVQLVEDVAALQASVAQAEAQVLRLTAMLSRLDISHGKLKSTAGCLKRSISRTTSSSCSPQGVIPTKPSTPKGPTAAGGGYVETLTLMLAMSALAQDEVATSKSLGDVLDDLQRGRRQLRWLTDPTRKIADDDAFLAQRYTVLMDLKVQVATLHEQESMYQQSAADPIDNVVESKVDARRKKLDQLEQEIAIHRGQYNQMVHDQSSHDLKQKVNDMHLMLLMVSNGSGVV</sequence>
<gene>
    <name evidence="3" type="ORF">DYB31_001568</name>
</gene>
<feature type="region of interest" description="Disordered" evidence="2">
    <location>
        <begin position="126"/>
        <end position="145"/>
    </location>
</feature>